<name>A0A2A3EQ13_APICC</name>
<protein>
    <submittedName>
        <fullName evidence="1">Uncharacterized protein</fullName>
    </submittedName>
</protein>
<proteinExistence type="predicted"/>
<sequence>MHHIKSIVQISMKIKPITSRYFNLIRAQKHQGSPYRPLPPRKKIRCPDFCDKNIKKKNIEEKKFPRINIKEEMDDLDCPWCR</sequence>
<organism evidence="1 2">
    <name type="scientific">Apis cerana cerana</name>
    <name type="common">Oriental honeybee</name>
    <dbReference type="NCBI Taxonomy" id="94128"/>
    <lineage>
        <taxon>Eukaryota</taxon>
        <taxon>Metazoa</taxon>
        <taxon>Ecdysozoa</taxon>
        <taxon>Arthropoda</taxon>
        <taxon>Hexapoda</taxon>
        <taxon>Insecta</taxon>
        <taxon>Pterygota</taxon>
        <taxon>Neoptera</taxon>
        <taxon>Endopterygota</taxon>
        <taxon>Hymenoptera</taxon>
        <taxon>Apocrita</taxon>
        <taxon>Aculeata</taxon>
        <taxon>Apoidea</taxon>
        <taxon>Anthophila</taxon>
        <taxon>Apidae</taxon>
        <taxon>Apis</taxon>
    </lineage>
</organism>
<evidence type="ECO:0000313" key="1">
    <source>
        <dbReference type="EMBL" id="PBC33883.1"/>
    </source>
</evidence>
<dbReference type="Proteomes" id="UP000242457">
    <property type="component" value="Unassembled WGS sequence"/>
</dbReference>
<gene>
    <name evidence="1" type="ORF">APICC_03240</name>
</gene>
<evidence type="ECO:0000313" key="2">
    <source>
        <dbReference type="Proteomes" id="UP000242457"/>
    </source>
</evidence>
<keyword evidence="2" id="KW-1185">Reference proteome</keyword>
<dbReference type="AlphaFoldDB" id="A0A2A3EQ13"/>
<accession>A0A2A3EQ13</accession>
<dbReference type="EMBL" id="KZ288194">
    <property type="protein sequence ID" value="PBC33883.1"/>
    <property type="molecule type" value="Genomic_DNA"/>
</dbReference>
<reference evidence="1 2" key="1">
    <citation type="submission" date="2014-07" db="EMBL/GenBank/DDBJ databases">
        <title>Genomic and transcriptomic analysis on Apis cerana provide comprehensive insights into honey bee biology.</title>
        <authorList>
            <person name="Diao Q."/>
            <person name="Sun L."/>
            <person name="Zheng H."/>
            <person name="Zheng H."/>
            <person name="Xu S."/>
            <person name="Wang S."/>
            <person name="Zeng Z."/>
            <person name="Hu F."/>
            <person name="Su S."/>
            <person name="Wu J."/>
        </authorList>
    </citation>
    <scope>NUCLEOTIDE SEQUENCE [LARGE SCALE GENOMIC DNA]</scope>
    <source>
        <tissue evidence="1">Pupae without intestine</tissue>
    </source>
</reference>